<proteinExistence type="predicted"/>
<name>X6LKJ0_RETFI</name>
<dbReference type="InterPro" id="IPR017441">
    <property type="entry name" value="Protein_kinase_ATP_BS"/>
</dbReference>
<protein>
    <recommendedName>
        <fullName evidence="1">Casein kinase I</fullName>
    </recommendedName>
</protein>
<dbReference type="PANTHER" id="PTHR11909">
    <property type="entry name" value="CASEIN KINASE-RELATED"/>
    <property type="match status" value="1"/>
</dbReference>
<keyword evidence="2" id="KW-0547">Nucleotide-binding</keyword>
<dbReference type="GO" id="GO:0005524">
    <property type="term" value="F:ATP binding"/>
    <property type="evidence" value="ECO:0007669"/>
    <property type="project" value="UniProtKB-UniRule"/>
</dbReference>
<dbReference type="EMBL" id="ASPP01036605">
    <property type="protein sequence ID" value="ETO02144.1"/>
    <property type="molecule type" value="Genomic_DNA"/>
</dbReference>
<feature type="binding site" evidence="2">
    <location>
        <position position="56"/>
    </location>
    <ligand>
        <name>ATP</name>
        <dbReference type="ChEBI" id="CHEBI:30616"/>
    </ligand>
</feature>
<dbReference type="InterPro" id="IPR011009">
    <property type="entry name" value="Kinase-like_dom_sf"/>
</dbReference>
<evidence type="ECO:0000256" key="2">
    <source>
        <dbReference type="PROSITE-ProRule" id="PRU10141"/>
    </source>
</evidence>
<reference evidence="4 5" key="1">
    <citation type="journal article" date="2013" name="Curr. Biol.">
        <title>The Genome of the Foraminiferan Reticulomyxa filosa.</title>
        <authorList>
            <person name="Glockner G."/>
            <person name="Hulsmann N."/>
            <person name="Schleicher M."/>
            <person name="Noegel A.A."/>
            <person name="Eichinger L."/>
            <person name="Gallinger C."/>
            <person name="Pawlowski J."/>
            <person name="Sierra R."/>
            <person name="Euteneuer U."/>
            <person name="Pillet L."/>
            <person name="Moustafa A."/>
            <person name="Platzer M."/>
            <person name="Groth M."/>
            <person name="Szafranski K."/>
            <person name="Schliwa M."/>
        </authorList>
    </citation>
    <scope>NUCLEOTIDE SEQUENCE [LARGE SCALE GENOMIC DNA]</scope>
</reference>
<dbReference type="PROSITE" id="PS50011">
    <property type="entry name" value="PROTEIN_KINASE_DOM"/>
    <property type="match status" value="1"/>
</dbReference>
<dbReference type="Proteomes" id="UP000023152">
    <property type="component" value="Unassembled WGS sequence"/>
</dbReference>
<evidence type="ECO:0000259" key="3">
    <source>
        <dbReference type="PROSITE" id="PS50011"/>
    </source>
</evidence>
<dbReference type="PROSITE" id="PS00107">
    <property type="entry name" value="PROTEIN_KINASE_ATP"/>
    <property type="match status" value="1"/>
</dbReference>
<evidence type="ECO:0000313" key="4">
    <source>
        <dbReference type="EMBL" id="ETO02144.1"/>
    </source>
</evidence>
<dbReference type="Gene3D" id="3.30.200.20">
    <property type="entry name" value="Phosphorylase Kinase, domain 1"/>
    <property type="match status" value="1"/>
</dbReference>
<gene>
    <name evidence="4" type="ORF">RFI_35290</name>
</gene>
<comment type="caution">
    <text evidence="4">The sequence shown here is derived from an EMBL/GenBank/DDBJ whole genome shotgun (WGS) entry which is preliminary data.</text>
</comment>
<feature type="domain" description="Protein kinase" evidence="3">
    <location>
        <begin position="27"/>
        <end position="162"/>
    </location>
</feature>
<dbReference type="InterPro" id="IPR050235">
    <property type="entry name" value="CK1_Ser-Thr_kinase"/>
</dbReference>
<evidence type="ECO:0000313" key="5">
    <source>
        <dbReference type="Proteomes" id="UP000023152"/>
    </source>
</evidence>
<accession>X6LKJ0</accession>
<dbReference type="OrthoDB" id="5800476at2759"/>
<dbReference type="InterPro" id="IPR000719">
    <property type="entry name" value="Prot_kinase_dom"/>
</dbReference>
<keyword evidence="2" id="KW-0067">ATP-binding</keyword>
<organism evidence="4 5">
    <name type="scientific">Reticulomyxa filosa</name>
    <dbReference type="NCBI Taxonomy" id="46433"/>
    <lineage>
        <taxon>Eukaryota</taxon>
        <taxon>Sar</taxon>
        <taxon>Rhizaria</taxon>
        <taxon>Retaria</taxon>
        <taxon>Foraminifera</taxon>
        <taxon>Monothalamids</taxon>
        <taxon>Reticulomyxidae</taxon>
        <taxon>Reticulomyxa</taxon>
    </lineage>
</organism>
<sequence>MNEKTHENIAKDSTKKISVLRVANERYLLGAKVGNGSFGVLYEGKDEVTGETVAIKMEKCSTSYPQLPIEYKIYSGLKGSTGVPAARWYGKEGDYNILVMDMLGPSLEDLFVFCNRRFSLKTICMLAIQMVNRNLYFIFRASHLKKIKHKKTVETNRNSPLT</sequence>
<dbReference type="GO" id="GO:0004672">
    <property type="term" value="F:protein kinase activity"/>
    <property type="evidence" value="ECO:0007669"/>
    <property type="project" value="InterPro"/>
</dbReference>
<dbReference type="AlphaFoldDB" id="X6LKJ0"/>
<dbReference type="OMA" id="MNEKTHE"/>
<dbReference type="SUPFAM" id="SSF56112">
    <property type="entry name" value="Protein kinase-like (PK-like)"/>
    <property type="match status" value="1"/>
</dbReference>
<keyword evidence="5" id="KW-1185">Reference proteome</keyword>
<evidence type="ECO:0000256" key="1">
    <source>
        <dbReference type="ARBA" id="ARBA00023860"/>
    </source>
</evidence>